<proteinExistence type="predicted"/>
<dbReference type="InterPro" id="IPR011050">
    <property type="entry name" value="Pectin_lyase_fold/virulence"/>
</dbReference>
<keyword evidence="3" id="KW-1185">Reference proteome</keyword>
<dbReference type="Proteomes" id="UP001165082">
    <property type="component" value="Unassembled WGS sequence"/>
</dbReference>
<reference evidence="2" key="1">
    <citation type="submission" date="2022-07" db="EMBL/GenBank/DDBJ databases">
        <title>Genome analysis of Parmales, a sister group of diatoms, reveals the evolutionary specialization of diatoms from phago-mixotrophs to photoautotrophs.</title>
        <authorList>
            <person name="Ban H."/>
            <person name="Sato S."/>
            <person name="Yoshikawa S."/>
            <person name="Kazumasa Y."/>
            <person name="Nakamura Y."/>
            <person name="Ichinomiya M."/>
            <person name="Saitoh K."/>
            <person name="Sato N."/>
            <person name="Blanc-Mathieu R."/>
            <person name="Endo H."/>
            <person name="Kuwata A."/>
            <person name="Ogata H."/>
        </authorList>
    </citation>
    <scope>NUCLEOTIDE SEQUENCE</scope>
</reference>
<feature type="non-terminal residue" evidence="2">
    <location>
        <position position="207"/>
    </location>
</feature>
<dbReference type="AlphaFoldDB" id="A0A9W6ZC56"/>
<dbReference type="Pfam" id="PF13229">
    <property type="entry name" value="Beta_helix"/>
    <property type="match status" value="1"/>
</dbReference>
<organism evidence="2 3">
    <name type="scientific">Triparma retinervis</name>
    <dbReference type="NCBI Taxonomy" id="2557542"/>
    <lineage>
        <taxon>Eukaryota</taxon>
        <taxon>Sar</taxon>
        <taxon>Stramenopiles</taxon>
        <taxon>Ochrophyta</taxon>
        <taxon>Bolidophyceae</taxon>
        <taxon>Parmales</taxon>
        <taxon>Triparmaceae</taxon>
        <taxon>Triparma</taxon>
    </lineage>
</organism>
<dbReference type="Gene3D" id="2.160.20.10">
    <property type="entry name" value="Single-stranded right-handed beta-helix, Pectin lyase-like"/>
    <property type="match status" value="1"/>
</dbReference>
<evidence type="ECO:0000313" key="2">
    <source>
        <dbReference type="EMBL" id="GMH49581.1"/>
    </source>
</evidence>
<evidence type="ECO:0000313" key="3">
    <source>
        <dbReference type="Proteomes" id="UP001165082"/>
    </source>
</evidence>
<dbReference type="SUPFAM" id="SSF51126">
    <property type="entry name" value="Pectin lyase-like"/>
    <property type="match status" value="1"/>
</dbReference>
<dbReference type="OrthoDB" id="45379at2759"/>
<accession>A0A9W6ZC56</accession>
<comment type="caution">
    <text evidence="2">The sequence shown here is derived from an EMBL/GenBank/DDBJ whole genome shotgun (WGS) entry which is preliminary data.</text>
</comment>
<evidence type="ECO:0000259" key="1">
    <source>
        <dbReference type="Pfam" id="PF13229"/>
    </source>
</evidence>
<protein>
    <recommendedName>
        <fullName evidence="1">Right handed beta helix domain-containing protein</fullName>
    </recommendedName>
</protein>
<dbReference type="EMBL" id="BRXZ01001914">
    <property type="protein sequence ID" value="GMH49581.1"/>
    <property type="molecule type" value="Genomic_DNA"/>
</dbReference>
<name>A0A9W6ZC56_9STRA</name>
<sequence length="207" mass="21679">MHNLSTFPLTPSVLQYLPFLYIESTVALVSRGLKEFTRSRGKFWKSGFIIKRMPPKRLFVVVGSGPVAICSPKSPFLNKPLVSILPGGSLHCAGITFVHSTPGRNIWSGNSCLSVTGGSLTLRSCGVSSVSGRGVVGVEGADVDMSGCAGHSGIYIEASSAVLSSCVVKDNTLTGISVVRGADTVVEECVVGENGEVALQIEDDTTM</sequence>
<dbReference type="InterPro" id="IPR012334">
    <property type="entry name" value="Pectin_lyas_fold"/>
</dbReference>
<dbReference type="InterPro" id="IPR039448">
    <property type="entry name" value="Beta_helix"/>
</dbReference>
<feature type="domain" description="Right handed beta helix" evidence="1">
    <location>
        <begin position="106"/>
        <end position="204"/>
    </location>
</feature>
<gene>
    <name evidence="2" type="ORF">TrRE_jg2529</name>
</gene>